<feature type="region of interest" description="Disordered" evidence="1">
    <location>
        <begin position="1"/>
        <end position="67"/>
    </location>
</feature>
<dbReference type="WBParaSite" id="ACRNAN_scaffold1103.g15018.t1">
    <property type="protein sequence ID" value="ACRNAN_scaffold1103.g15018.t1"/>
    <property type="gene ID" value="ACRNAN_scaffold1103.g15018"/>
</dbReference>
<accession>A0A914CJ80</accession>
<dbReference type="AlphaFoldDB" id="A0A914CJ80"/>
<keyword evidence="2" id="KW-1185">Reference proteome</keyword>
<feature type="compositionally biased region" description="Basic and acidic residues" evidence="1">
    <location>
        <begin position="58"/>
        <end position="67"/>
    </location>
</feature>
<protein>
    <submittedName>
        <fullName evidence="3">Uncharacterized protein</fullName>
    </submittedName>
</protein>
<organism evidence="2 3">
    <name type="scientific">Acrobeloides nanus</name>
    <dbReference type="NCBI Taxonomy" id="290746"/>
    <lineage>
        <taxon>Eukaryota</taxon>
        <taxon>Metazoa</taxon>
        <taxon>Ecdysozoa</taxon>
        <taxon>Nematoda</taxon>
        <taxon>Chromadorea</taxon>
        <taxon>Rhabditida</taxon>
        <taxon>Tylenchina</taxon>
        <taxon>Cephalobomorpha</taxon>
        <taxon>Cephaloboidea</taxon>
        <taxon>Cephalobidae</taxon>
        <taxon>Acrobeloides</taxon>
    </lineage>
</organism>
<reference evidence="3" key="1">
    <citation type="submission" date="2022-11" db="UniProtKB">
        <authorList>
            <consortium name="WormBaseParasite"/>
        </authorList>
    </citation>
    <scope>IDENTIFICATION</scope>
</reference>
<evidence type="ECO:0000313" key="2">
    <source>
        <dbReference type="Proteomes" id="UP000887540"/>
    </source>
</evidence>
<feature type="compositionally biased region" description="Polar residues" evidence="1">
    <location>
        <begin position="12"/>
        <end position="36"/>
    </location>
</feature>
<proteinExistence type="predicted"/>
<evidence type="ECO:0000313" key="3">
    <source>
        <dbReference type="WBParaSite" id="ACRNAN_scaffold1103.g15018.t1"/>
    </source>
</evidence>
<name>A0A914CJ80_9BILA</name>
<evidence type="ECO:0000256" key="1">
    <source>
        <dbReference type="SAM" id="MobiDB-lite"/>
    </source>
</evidence>
<dbReference type="Proteomes" id="UP000887540">
    <property type="component" value="Unplaced"/>
</dbReference>
<sequence>MSRPQVFVRKSPSASLRPQMSVRKSSSASLRPQMSRPQVFVRKSHTADELLGPRIRTSRRECRDGPH</sequence>